<name>A0ABP9QWD5_9RHOO</name>
<organism evidence="1 2">
    <name type="scientific">Viridibacterium curvum</name>
    <dbReference type="NCBI Taxonomy" id="1101404"/>
    <lineage>
        <taxon>Bacteria</taxon>
        <taxon>Pseudomonadati</taxon>
        <taxon>Pseudomonadota</taxon>
        <taxon>Betaproteobacteria</taxon>
        <taxon>Rhodocyclales</taxon>
        <taxon>Rhodocyclaceae</taxon>
        <taxon>Viridibacterium</taxon>
    </lineage>
</organism>
<comment type="caution">
    <text evidence="1">The sequence shown here is derived from an EMBL/GenBank/DDBJ whole genome shotgun (WGS) entry which is preliminary data.</text>
</comment>
<protein>
    <submittedName>
        <fullName evidence="1">Uncharacterized protein</fullName>
    </submittedName>
</protein>
<proteinExistence type="predicted"/>
<reference evidence="2" key="1">
    <citation type="journal article" date="2019" name="Int. J. Syst. Evol. Microbiol.">
        <title>The Global Catalogue of Microorganisms (GCM) 10K type strain sequencing project: providing services to taxonomists for standard genome sequencing and annotation.</title>
        <authorList>
            <consortium name="The Broad Institute Genomics Platform"/>
            <consortium name="The Broad Institute Genome Sequencing Center for Infectious Disease"/>
            <person name="Wu L."/>
            <person name="Ma J."/>
        </authorList>
    </citation>
    <scope>NUCLEOTIDE SEQUENCE [LARGE SCALE GENOMIC DNA]</scope>
    <source>
        <strain evidence="2">JCM 18715</strain>
    </source>
</reference>
<dbReference type="Proteomes" id="UP001500547">
    <property type="component" value="Unassembled WGS sequence"/>
</dbReference>
<accession>A0ABP9QWD5</accession>
<evidence type="ECO:0000313" key="1">
    <source>
        <dbReference type="EMBL" id="GAA5168709.1"/>
    </source>
</evidence>
<evidence type="ECO:0000313" key="2">
    <source>
        <dbReference type="Proteomes" id="UP001500547"/>
    </source>
</evidence>
<keyword evidence="2" id="KW-1185">Reference proteome</keyword>
<dbReference type="EMBL" id="BAABLD010000011">
    <property type="protein sequence ID" value="GAA5168709.1"/>
    <property type="molecule type" value="Genomic_DNA"/>
</dbReference>
<gene>
    <name evidence="1" type="ORF">GCM10025770_29060</name>
</gene>
<sequence>MNSPKYPDEINFSQNSILWDFEKSATKLKIDWKRVSVADTADKELVQKALEKESVSHVLTIRITKATIRTEKKPGLEKDWSYIPDYVASVVLLEKSSMTEIWRATLKAKLGFATGEETSGEKILNKLREHRLLVEPKSGQGTI</sequence>